<dbReference type="Pfam" id="PF00583">
    <property type="entry name" value="Acetyltransf_1"/>
    <property type="match status" value="1"/>
</dbReference>
<keyword evidence="5" id="KW-0456">Lyase</keyword>
<comment type="catalytic activity">
    <reaction evidence="3">
        <text>holo-[citrate lyase ACP] + acetate + ATP = acetyl-[citrate lyase ACP] + AMP + diphosphate</text>
        <dbReference type="Rhea" id="RHEA:23788"/>
        <dbReference type="Rhea" id="RHEA-COMP:10158"/>
        <dbReference type="Rhea" id="RHEA-COMP:13710"/>
        <dbReference type="ChEBI" id="CHEBI:30089"/>
        <dbReference type="ChEBI" id="CHEBI:30616"/>
        <dbReference type="ChEBI" id="CHEBI:33019"/>
        <dbReference type="ChEBI" id="CHEBI:82683"/>
        <dbReference type="ChEBI" id="CHEBI:137976"/>
        <dbReference type="ChEBI" id="CHEBI:456215"/>
        <dbReference type="EC" id="6.2.1.22"/>
    </reaction>
</comment>
<dbReference type="Gene3D" id="3.40.630.30">
    <property type="match status" value="1"/>
</dbReference>
<dbReference type="InterPro" id="IPR013166">
    <property type="entry name" value="Citrate_lyase_ligase_C"/>
</dbReference>
<dbReference type="SUPFAM" id="SSF55729">
    <property type="entry name" value="Acyl-CoA N-acyltransferases (Nat)"/>
    <property type="match status" value="1"/>
</dbReference>
<dbReference type="InterPro" id="IPR005216">
    <property type="entry name" value="Citrate_lyase_ligase"/>
</dbReference>
<dbReference type="NCBIfam" id="TIGR00124">
    <property type="entry name" value="cit_ly_ligase"/>
    <property type="match status" value="1"/>
</dbReference>
<proteinExistence type="predicted"/>
<dbReference type="EC" id="6.2.1.22" evidence="3"/>
<feature type="domain" description="N-acetyltransferase" evidence="4">
    <location>
        <begin position="1"/>
        <end position="133"/>
    </location>
</feature>
<comment type="function">
    <text evidence="3">Acetylation of prosthetic group (2-(5''-phosphoribosyl)-3'-dephosphocoenzyme-A) of the gamma subunit of citrate lyase.</text>
</comment>
<reference evidence="5 6" key="1">
    <citation type="submission" date="2018-08" db="EMBL/GenBank/DDBJ databases">
        <title>Murine metabolic-syndrome-specific gut microbial biobank.</title>
        <authorList>
            <person name="Liu C."/>
        </authorList>
    </citation>
    <scope>NUCLEOTIDE SEQUENCE [LARGE SCALE GENOMIC DNA]</scope>
    <source>
        <strain evidence="5 6">28</strain>
    </source>
</reference>
<keyword evidence="1 3" id="KW-0547">Nucleotide-binding</keyword>
<dbReference type="Proteomes" id="UP000446866">
    <property type="component" value="Unassembled WGS sequence"/>
</dbReference>
<organism evidence="5 6">
    <name type="scientific">Anaerotruncus colihominis</name>
    <dbReference type="NCBI Taxonomy" id="169435"/>
    <lineage>
        <taxon>Bacteria</taxon>
        <taxon>Bacillati</taxon>
        <taxon>Bacillota</taxon>
        <taxon>Clostridia</taxon>
        <taxon>Eubacteriales</taxon>
        <taxon>Oscillospiraceae</taxon>
        <taxon>Anaerotruncus</taxon>
    </lineage>
</organism>
<accession>A0A845QHS8</accession>
<dbReference type="SMART" id="SM00764">
    <property type="entry name" value="Citrate_ly_lig"/>
    <property type="match status" value="1"/>
</dbReference>
<evidence type="ECO:0000313" key="6">
    <source>
        <dbReference type="Proteomes" id="UP000446866"/>
    </source>
</evidence>
<dbReference type="PANTHER" id="PTHR40599">
    <property type="entry name" value="[CITRATE [PRO-3S]-LYASE] LIGASE"/>
    <property type="match status" value="1"/>
</dbReference>
<dbReference type="Gene3D" id="3.40.50.620">
    <property type="entry name" value="HUPs"/>
    <property type="match status" value="1"/>
</dbReference>
<dbReference type="InterPro" id="IPR014729">
    <property type="entry name" value="Rossmann-like_a/b/a_fold"/>
</dbReference>
<keyword evidence="6" id="KW-1185">Reference proteome</keyword>
<gene>
    <name evidence="5" type="primary">citC</name>
    <name evidence="5" type="ORF">D0435_00930</name>
</gene>
<evidence type="ECO:0000256" key="3">
    <source>
        <dbReference type="PIRNR" id="PIRNR005751"/>
    </source>
</evidence>
<keyword evidence="2 3" id="KW-0067">ATP-binding</keyword>
<evidence type="ECO:0000256" key="2">
    <source>
        <dbReference type="ARBA" id="ARBA00022840"/>
    </source>
</evidence>
<protein>
    <recommendedName>
        <fullName evidence="3">[Citrate [pro-3S]-lyase] ligase</fullName>
        <ecNumber evidence="3">6.2.1.22</ecNumber>
    </recommendedName>
</protein>
<evidence type="ECO:0000256" key="1">
    <source>
        <dbReference type="ARBA" id="ARBA00022741"/>
    </source>
</evidence>
<dbReference type="Pfam" id="PF08218">
    <property type="entry name" value="Citrate_ly_lig"/>
    <property type="match status" value="1"/>
</dbReference>
<evidence type="ECO:0000313" key="5">
    <source>
        <dbReference type="EMBL" id="NBH60237.1"/>
    </source>
</evidence>
<dbReference type="GO" id="GO:0016829">
    <property type="term" value="F:lyase activity"/>
    <property type="evidence" value="ECO:0007669"/>
    <property type="project" value="UniProtKB-KW"/>
</dbReference>
<dbReference type="GO" id="GO:0008771">
    <property type="term" value="F:[citrate (pro-3S)-lyase] ligase activity"/>
    <property type="evidence" value="ECO:0007669"/>
    <property type="project" value="UniProtKB-EC"/>
</dbReference>
<name>A0A845QHS8_9FIRM</name>
<keyword evidence="3 5" id="KW-0436">Ligase</keyword>
<dbReference type="EMBL" id="QXWK01000001">
    <property type="protein sequence ID" value="NBH60237.1"/>
    <property type="molecule type" value="Genomic_DNA"/>
</dbReference>
<dbReference type="InterPro" id="IPR016181">
    <property type="entry name" value="Acyl_CoA_acyltransferase"/>
</dbReference>
<dbReference type="InterPro" id="IPR000182">
    <property type="entry name" value="GNAT_dom"/>
</dbReference>
<dbReference type="SUPFAM" id="SSF52374">
    <property type="entry name" value="Nucleotidylyl transferase"/>
    <property type="match status" value="1"/>
</dbReference>
<dbReference type="PIRSF" id="PIRSF005751">
    <property type="entry name" value="Acet_citr_lig"/>
    <property type="match status" value="1"/>
</dbReference>
<comment type="caution">
    <text evidence="5">The sequence shown here is derived from an EMBL/GenBank/DDBJ whole genome shotgun (WGS) entry which is preliminary data.</text>
</comment>
<dbReference type="GO" id="GO:0005524">
    <property type="term" value="F:ATP binding"/>
    <property type="evidence" value="ECO:0007669"/>
    <property type="project" value="UniProtKB-UniRule"/>
</dbReference>
<dbReference type="AlphaFoldDB" id="A0A845QHS8"/>
<dbReference type="PANTHER" id="PTHR40599:SF1">
    <property type="entry name" value="[CITRATE [PRO-3S]-LYASE] LIGASE"/>
    <property type="match status" value="1"/>
</dbReference>
<evidence type="ECO:0000259" key="4">
    <source>
        <dbReference type="PROSITE" id="PS51186"/>
    </source>
</evidence>
<dbReference type="GO" id="GO:0016747">
    <property type="term" value="F:acyltransferase activity, transferring groups other than amino-acyl groups"/>
    <property type="evidence" value="ECO:0007669"/>
    <property type="project" value="InterPro"/>
</dbReference>
<sequence>MRTMFYIETVNIEQAESLLSLCGLTLPQAVDYTAGIFFHDRLVACGSLKGDMIQGIAVHPEFQGEDLTAKVITHLAQKAAEQGLRSLYLFTKPEKVMQFTGLGFRLAATARPYAALLEWGEAGIAQYVEKLKTYRQEASAAFDDAFFVGALVMNCNPFTRGHRYLVEKAASACSHVFLLVVEEDVSQFSFADRFAMVKAGTADLRNVTVIPGGRYAVSSLTFPSYFTKEENLAFAHAAIDAELFAEYIAPALGVSVRFLGTEPFSPVTEIYNETLKKRLPKAGISVEEIPRLTAGGEAISASRVRALLKSEGAESKELAQLLPETTLKYLQRELNTENDRS</sequence>
<dbReference type="PROSITE" id="PS51186">
    <property type="entry name" value="GNAT"/>
    <property type="match status" value="1"/>
</dbReference>